<evidence type="ECO:0008006" key="5">
    <source>
        <dbReference type="Google" id="ProtNLM"/>
    </source>
</evidence>
<gene>
    <name evidence="3" type="ORF">KILIM_031_00300</name>
</gene>
<dbReference type="Proteomes" id="UP000008366">
    <property type="component" value="Unassembled WGS sequence"/>
</dbReference>
<keyword evidence="4" id="KW-1185">Reference proteome</keyword>
<accession>K6VIK0</accession>
<reference evidence="3 4" key="1">
    <citation type="submission" date="2012-08" db="EMBL/GenBank/DDBJ databases">
        <title>Whole genome shotgun sequence of Kineosphaera limosa NBRC 100340.</title>
        <authorList>
            <person name="Yoshida I."/>
            <person name="Isaki S."/>
            <person name="Hosoyama A."/>
            <person name="Tsuchikane K."/>
            <person name="Katsumata H."/>
            <person name="Ando Y."/>
            <person name="Ohji S."/>
            <person name="Hamada M."/>
            <person name="Tamura T."/>
            <person name="Yamazoe A."/>
            <person name="Yamazaki S."/>
            <person name="Fujita N."/>
        </authorList>
    </citation>
    <scope>NUCLEOTIDE SEQUENCE [LARGE SCALE GENOMIC DNA]</scope>
    <source>
        <strain evidence="3 4">NBRC 100340</strain>
    </source>
</reference>
<protein>
    <recommendedName>
        <fullName evidence="5">Prevent-host-death family protein</fullName>
    </recommendedName>
</protein>
<feature type="region of interest" description="Disordered" evidence="2">
    <location>
        <begin position="51"/>
        <end position="75"/>
    </location>
</feature>
<name>K6VIK0_9MICO</name>
<proteinExistence type="inferred from homology"/>
<feature type="compositionally biased region" description="Pro residues" evidence="2">
    <location>
        <begin position="61"/>
        <end position="71"/>
    </location>
</feature>
<sequence>MGTITKRELNQRTAAVLALVTDADELVITERGTPRWRITTFRDQEATLARLEREGRYAPPSTTPTPWPMEPGGPAYTEAEADALLAEMRGEH</sequence>
<dbReference type="STRING" id="1184609.KILIM_031_00300"/>
<comment type="similarity">
    <text evidence="1">Belongs to the phD/YefM antitoxin family.</text>
</comment>
<evidence type="ECO:0000256" key="1">
    <source>
        <dbReference type="ARBA" id="ARBA00009981"/>
    </source>
</evidence>
<dbReference type="eggNOG" id="ENOG50345ZZ">
    <property type="taxonomic scope" value="Bacteria"/>
</dbReference>
<organism evidence="3 4">
    <name type="scientific">Kineosphaera limosa NBRC 100340</name>
    <dbReference type="NCBI Taxonomy" id="1184609"/>
    <lineage>
        <taxon>Bacteria</taxon>
        <taxon>Bacillati</taxon>
        <taxon>Actinomycetota</taxon>
        <taxon>Actinomycetes</taxon>
        <taxon>Micrococcales</taxon>
        <taxon>Dermatophilaceae</taxon>
        <taxon>Kineosphaera</taxon>
    </lineage>
</organism>
<dbReference type="AlphaFoldDB" id="K6VIK0"/>
<evidence type="ECO:0000256" key="2">
    <source>
        <dbReference type="SAM" id="MobiDB-lite"/>
    </source>
</evidence>
<dbReference type="InterPro" id="IPR036165">
    <property type="entry name" value="YefM-like_sf"/>
</dbReference>
<evidence type="ECO:0000313" key="3">
    <source>
        <dbReference type="EMBL" id="GAB96058.1"/>
    </source>
</evidence>
<comment type="caution">
    <text evidence="3">The sequence shown here is derived from an EMBL/GenBank/DDBJ whole genome shotgun (WGS) entry which is preliminary data.</text>
</comment>
<dbReference type="RefSeq" id="WP_006592590.1">
    <property type="nucleotide sequence ID" value="NZ_BAHD01000031.1"/>
</dbReference>
<evidence type="ECO:0000313" key="4">
    <source>
        <dbReference type="Proteomes" id="UP000008366"/>
    </source>
</evidence>
<dbReference type="SUPFAM" id="SSF143120">
    <property type="entry name" value="YefM-like"/>
    <property type="match status" value="1"/>
</dbReference>
<dbReference type="EMBL" id="BAHD01000031">
    <property type="protein sequence ID" value="GAB96058.1"/>
    <property type="molecule type" value="Genomic_DNA"/>
</dbReference>